<accession>A0A424Z119</accession>
<protein>
    <submittedName>
        <fullName evidence="4">TlyA family RNA methyltransferase</fullName>
    </submittedName>
</protein>
<dbReference type="AlphaFoldDB" id="A0A424Z119"/>
<dbReference type="CDD" id="cd02440">
    <property type="entry name" value="AdoMet_MTases"/>
    <property type="match status" value="1"/>
</dbReference>
<dbReference type="InterPro" id="IPR029063">
    <property type="entry name" value="SAM-dependent_MTases_sf"/>
</dbReference>
<dbReference type="Gene3D" id="3.40.50.150">
    <property type="entry name" value="Vaccinia Virus protein VP39"/>
    <property type="match status" value="1"/>
</dbReference>
<dbReference type="PROSITE" id="PS50889">
    <property type="entry name" value="S4"/>
    <property type="match status" value="1"/>
</dbReference>
<dbReference type="GO" id="GO:0032259">
    <property type="term" value="P:methylation"/>
    <property type="evidence" value="ECO:0007669"/>
    <property type="project" value="UniProtKB-KW"/>
</dbReference>
<gene>
    <name evidence="4" type="ORF">DZD40_03065</name>
</gene>
<feature type="domain" description="Ribosomal RNA methyltransferase FtsJ" evidence="3">
    <location>
        <begin position="73"/>
        <end position="249"/>
    </location>
</feature>
<dbReference type="RefSeq" id="WP_124134032.1">
    <property type="nucleotide sequence ID" value="NZ_QURW01000006.1"/>
</dbReference>
<keyword evidence="4" id="KW-0808">Transferase</keyword>
<dbReference type="STRING" id="1813019.A2J15_00970"/>
<dbReference type="GO" id="GO:0008168">
    <property type="term" value="F:methyltransferase activity"/>
    <property type="evidence" value="ECO:0007669"/>
    <property type="project" value="UniProtKB-KW"/>
</dbReference>
<dbReference type="Proteomes" id="UP000286095">
    <property type="component" value="Unassembled WGS sequence"/>
</dbReference>
<dbReference type="Pfam" id="PF01728">
    <property type="entry name" value="FtsJ"/>
    <property type="match status" value="1"/>
</dbReference>
<evidence type="ECO:0000313" key="5">
    <source>
        <dbReference type="Proteomes" id="UP000286095"/>
    </source>
</evidence>
<dbReference type="InterPro" id="IPR047048">
    <property type="entry name" value="TlyA"/>
</dbReference>
<sequence length="253" mass="29326">MRYDFFVAKRLNISRNKALELIENEEVLLNDKSFKASFNIKNFLVKLKQKKDLSSEEIFSSKELNLELLGKIYVSRAALKLKTFLQNNNIFIKDKICLDIGSSTGGFVQILLENKALKVVALDIGDKQLHASLRSHSRLIVFENTDLREFKSKEKFDLITCDVSFISLKNLLFYIDQLALKELILLFKPQFEVGKNVKRDKKGVLKDDKAISKSRLDFEKECAKLGWILKNTQESCIKGKEGNIEYFYYYVKN</sequence>
<reference evidence="4 5" key="1">
    <citation type="submission" date="2018-08" db="EMBL/GenBank/DDBJ databases">
        <title>Survival mechanisms of Campylobacter hepaticus identified by genomic analysis and comparative transcriptomic analysis of in vivo and in vitro derived bacteria.</title>
        <authorList>
            <person name="Van T.T.H."/>
            <person name="Moore R.J."/>
        </authorList>
    </citation>
    <scope>NUCLEOTIDE SEQUENCE [LARGE SCALE GENOMIC DNA]</scope>
    <source>
        <strain evidence="4 5">54L</strain>
    </source>
</reference>
<dbReference type="PANTHER" id="PTHR32319:SF0">
    <property type="entry name" value="BACTERIAL HEMOLYSIN-LIKE PROTEIN"/>
    <property type="match status" value="1"/>
</dbReference>
<dbReference type="InterPro" id="IPR002877">
    <property type="entry name" value="RNA_MeTrfase_FtsJ_dom"/>
</dbReference>
<keyword evidence="4" id="KW-0489">Methyltransferase</keyword>
<dbReference type="EMBL" id="QURW01000006">
    <property type="protein sequence ID" value="RQD87898.1"/>
    <property type="molecule type" value="Genomic_DNA"/>
</dbReference>
<dbReference type="GO" id="GO:0003723">
    <property type="term" value="F:RNA binding"/>
    <property type="evidence" value="ECO:0007669"/>
    <property type="project" value="UniProtKB-KW"/>
</dbReference>
<dbReference type="SUPFAM" id="SSF53335">
    <property type="entry name" value="S-adenosyl-L-methionine-dependent methyltransferases"/>
    <property type="match status" value="1"/>
</dbReference>
<evidence type="ECO:0000256" key="2">
    <source>
        <dbReference type="PROSITE-ProRule" id="PRU00182"/>
    </source>
</evidence>
<proteinExistence type="predicted"/>
<dbReference type="PANTHER" id="PTHR32319">
    <property type="entry name" value="BACTERIAL HEMOLYSIN-LIKE PROTEIN"/>
    <property type="match status" value="1"/>
</dbReference>
<evidence type="ECO:0000313" key="4">
    <source>
        <dbReference type="EMBL" id="RQD87898.1"/>
    </source>
</evidence>
<evidence type="ECO:0000256" key="1">
    <source>
        <dbReference type="ARBA" id="ARBA00022884"/>
    </source>
</evidence>
<keyword evidence="1 2" id="KW-0694">RNA-binding</keyword>
<organism evidence="4 5">
    <name type="scientific">Campylobacter hepaticus</name>
    <dbReference type="NCBI Taxonomy" id="1813019"/>
    <lineage>
        <taxon>Bacteria</taxon>
        <taxon>Pseudomonadati</taxon>
        <taxon>Campylobacterota</taxon>
        <taxon>Epsilonproteobacteria</taxon>
        <taxon>Campylobacterales</taxon>
        <taxon>Campylobacteraceae</taxon>
        <taxon>Campylobacter</taxon>
    </lineage>
</organism>
<evidence type="ECO:0000259" key="3">
    <source>
        <dbReference type="Pfam" id="PF01728"/>
    </source>
</evidence>
<comment type="caution">
    <text evidence="4">The sequence shown here is derived from an EMBL/GenBank/DDBJ whole genome shotgun (WGS) entry which is preliminary data.</text>
</comment>
<name>A0A424Z119_9BACT</name>